<dbReference type="EMBL" id="LRBV02000009">
    <property type="status" value="NOT_ANNOTATED_CDS"/>
    <property type="molecule type" value="Genomic_DNA"/>
</dbReference>
<feature type="region of interest" description="Disordered" evidence="2">
    <location>
        <begin position="200"/>
        <end position="241"/>
    </location>
</feature>
<dbReference type="OMA" id="SDPCQES"/>
<keyword evidence="4" id="KW-1185">Reference proteome</keyword>
<evidence type="ECO:0000313" key="3">
    <source>
        <dbReference type="EnsemblPlants" id="QL09p002217:mrna"/>
    </source>
</evidence>
<feature type="compositionally biased region" description="Low complexity" evidence="2">
    <location>
        <begin position="200"/>
        <end position="211"/>
    </location>
</feature>
<dbReference type="Pfam" id="PF03398">
    <property type="entry name" value="Ist1"/>
    <property type="match status" value="1"/>
</dbReference>
<feature type="compositionally biased region" description="Basic and acidic residues" evidence="2">
    <location>
        <begin position="378"/>
        <end position="394"/>
    </location>
</feature>
<feature type="region of interest" description="Disordered" evidence="2">
    <location>
        <begin position="358"/>
        <end position="400"/>
    </location>
</feature>
<reference evidence="3" key="2">
    <citation type="submission" date="2021-01" db="UniProtKB">
        <authorList>
            <consortium name="EnsemblPlants"/>
        </authorList>
    </citation>
    <scope>IDENTIFICATION</scope>
</reference>
<dbReference type="PANTHER" id="PTHR12161:SF58">
    <property type="entry name" value="REGULATOR OF VPS4 ACTIVITY IN THE MVB PATHWAY PROTEIN"/>
    <property type="match status" value="1"/>
</dbReference>
<comment type="similarity">
    <text evidence="1">Belongs to the IST1 family.</text>
</comment>
<dbReference type="AlphaFoldDB" id="A0A7N2MGX1"/>
<dbReference type="GO" id="GO:0015031">
    <property type="term" value="P:protein transport"/>
    <property type="evidence" value="ECO:0007669"/>
    <property type="project" value="InterPro"/>
</dbReference>
<dbReference type="PANTHER" id="PTHR12161">
    <property type="entry name" value="IST1 FAMILY MEMBER"/>
    <property type="match status" value="1"/>
</dbReference>
<name>A0A7N2MGX1_QUELO</name>
<dbReference type="EnsemblPlants" id="QL09p002217:mrna">
    <property type="protein sequence ID" value="QL09p002217:mrna"/>
    <property type="gene ID" value="QL09p002217"/>
</dbReference>
<feature type="compositionally biased region" description="Basic and acidic residues" evidence="2">
    <location>
        <begin position="217"/>
        <end position="228"/>
    </location>
</feature>
<proteinExistence type="inferred from homology"/>
<dbReference type="Proteomes" id="UP000594261">
    <property type="component" value="Chromosome 9"/>
</dbReference>
<dbReference type="Gramene" id="QL09p002217:mrna">
    <property type="protein sequence ID" value="QL09p002217:mrna"/>
    <property type="gene ID" value="QL09p002217"/>
</dbReference>
<protein>
    <submittedName>
        <fullName evidence="3">Uncharacterized protein</fullName>
    </submittedName>
</protein>
<evidence type="ECO:0000313" key="4">
    <source>
        <dbReference type="Proteomes" id="UP000594261"/>
    </source>
</evidence>
<dbReference type="InterPro" id="IPR005061">
    <property type="entry name" value="Ist1"/>
</dbReference>
<sequence>MATDMDHHYHHSYCGNEWSQTEVPLEGQQSQVVSISDILDHGSISFGRFAVESLAWEKRSVFSHNRRQEELEKFKAPGFVAQKKAYFEEYYKKVRAMKALQAEQQQTTQPDSCLVAMSTITQVENAVNADFMKEEKKPINVSERQVLENDATRGILDSSKDATKEELGCCGNDNDKASLTDETSVSLSAIELQHFVKEASSTSSVSKSSETAQHDCSVSDRAKHDANKQKKQSSSLNAKVTVASAENRTHLDYIITKGAVKLSEKPKVSINDKIAGKKDNGLVSSKRSTPKIAKDISSNNVYSNRQNTEIRPNAAVLRTSLVRASSVTSSPISIVGQVKEISTSKGSVDKFPTKLPLHERSTQSTTKKASVTGGLRKKALDNRRSCDGVGRKPLEPSGCQIRANGRVSENQRPKIMSMNLRAQNNVNQNYGIEAEQKSNVKGLQKKGDEKSNVGLGKDSKYASSTLFTIHKAPNPKPVPKIALPESADLTHARREPSKRAIEEAQLRLAILKRRMNSIIRQSRADIAQLLQLGQQENALSRVKKVFNDQKILAAYDEINDCCECVLTNFSHICQQSDIRSLPIDVCQALANLIFAASRLGELPELRLFSHYFKGRYGRKFETVNVQLGHGHFVSFQMRQNLCKYVVPIDQIVTLMSEIAEEHTFHPSTTTPLANKSDIQSCPFSWDSERKKTPSVVKNHHHSFHTSNHEELKDSPARLSHVHPKLPNYEDVVAKMRAIKEEHRRCAMSATHVEEGTRDATEVGL</sequence>
<evidence type="ECO:0000256" key="2">
    <source>
        <dbReference type="SAM" id="MobiDB-lite"/>
    </source>
</evidence>
<dbReference type="Gene3D" id="1.20.1260.60">
    <property type="entry name" value="Vacuolar protein sorting-associated protein Ist1"/>
    <property type="match status" value="1"/>
</dbReference>
<reference evidence="3 4" key="1">
    <citation type="journal article" date="2016" name="G3 (Bethesda)">
        <title>First Draft Assembly and Annotation of the Genome of a California Endemic Oak Quercus lobata Nee (Fagaceae).</title>
        <authorList>
            <person name="Sork V.L."/>
            <person name="Fitz-Gibbon S.T."/>
            <person name="Puiu D."/>
            <person name="Crepeau M."/>
            <person name="Gugger P.F."/>
            <person name="Sherman R."/>
            <person name="Stevens K."/>
            <person name="Langley C.H."/>
            <person name="Pellegrini M."/>
            <person name="Salzberg S.L."/>
        </authorList>
    </citation>
    <scope>NUCLEOTIDE SEQUENCE [LARGE SCALE GENOMIC DNA]</scope>
    <source>
        <strain evidence="3 4">cv. SW786</strain>
    </source>
</reference>
<evidence type="ECO:0000256" key="1">
    <source>
        <dbReference type="ARBA" id="ARBA00005536"/>
    </source>
</evidence>
<dbReference type="InterPro" id="IPR042277">
    <property type="entry name" value="IST1-like"/>
</dbReference>
<organism evidence="3 4">
    <name type="scientific">Quercus lobata</name>
    <name type="common">Valley oak</name>
    <dbReference type="NCBI Taxonomy" id="97700"/>
    <lineage>
        <taxon>Eukaryota</taxon>
        <taxon>Viridiplantae</taxon>
        <taxon>Streptophyta</taxon>
        <taxon>Embryophyta</taxon>
        <taxon>Tracheophyta</taxon>
        <taxon>Spermatophyta</taxon>
        <taxon>Magnoliopsida</taxon>
        <taxon>eudicotyledons</taxon>
        <taxon>Gunneridae</taxon>
        <taxon>Pentapetalae</taxon>
        <taxon>rosids</taxon>
        <taxon>fabids</taxon>
        <taxon>Fagales</taxon>
        <taxon>Fagaceae</taxon>
        <taxon>Quercus</taxon>
    </lineage>
</organism>
<accession>A0A7N2MGX1</accession>
<dbReference type="InParanoid" id="A0A7N2MGX1"/>